<dbReference type="GO" id="GO:0016020">
    <property type="term" value="C:membrane"/>
    <property type="evidence" value="ECO:0007669"/>
    <property type="project" value="UniProtKB-SubCell"/>
</dbReference>
<feature type="transmembrane region" description="Helical" evidence="6">
    <location>
        <begin position="26"/>
        <end position="47"/>
    </location>
</feature>
<comment type="caution">
    <text evidence="8">The sequence shown here is derived from an EMBL/GenBank/DDBJ whole genome shotgun (WGS) entry which is preliminary data.</text>
</comment>
<evidence type="ECO:0000256" key="4">
    <source>
        <dbReference type="ARBA" id="ARBA00023136"/>
    </source>
</evidence>
<dbReference type="PANTHER" id="PTHR33048:SF47">
    <property type="entry name" value="INTEGRAL MEMBRANE PROTEIN-RELATED"/>
    <property type="match status" value="1"/>
</dbReference>
<reference evidence="8" key="1">
    <citation type="submission" date="2023-01" db="EMBL/GenBank/DDBJ databases">
        <authorList>
            <person name="Van Ghelder C."/>
            <person name="Rancurel C."/>
        </authorList>
    </citation>
    <scope>NUCLEOTIDE SEQUENCE</scope>
    <source>
        <strain evidence="8">CNCM I-4278</strain>
    </source>
</reference>
<name>A0A9W4UQG1_9PLEO</name>
<dbReference type="EMBL" id="CAOQHR010000008">
    <property type="protein sequence ID" value="CAI6338473.1"/>
    <property type="molecule type" value="Genomic_DNA"/>
</dbReference>
<keyword evidence="3 6" id="KW-1133">Transmembrane helix</keyword>
<dbReference type="AlphaFoldDB" id="A0A9W4UQG1"/>
<dbReference type="InterPro" id="IPR052337">
    <property type="entry name" value="SAT4-like"/>
</dbReference>
<keyword evidence="4 6" id="KW-0472">Membrane</keyword>
<evidence type="ECO:0000259" key="7">
    <source>
        <dbReference type="Pfam" id="PF20684"/>
    </source>
</evidence>
<dbReference type="InterPro" id="IPR049326">
    <property type="entry name" value="Rhodopsin_dom_fungi"/>
</dbReference>
<evidence type="ECO:0000256" key="1">
    <source>
        <dbReference type="ARBA" id="ARBA00004141"/>
    </source>
</evidence>
<feature type="transmembrane region" description="Helical" evidence="6">
    <location>
        <begin position="183"/>
        <end position="204"/>
    </location>
</feature>
<protein>
    <recommendedName>
        <fullName evidence="7">Rhodopsin domain-containing protein</fullName>
    </recommendedName>
</protein>
<feature type="domain" description="Rhodopsin" evidence="7">
    <location>
        <begin position="45"/>
        <end position="284"/>
    </location>
</feature>
<feature type="transmembrane region" description="Helical" evidence="6">
    <location>
        <begin position="59"/>
        <end position="80"/>
    </location>
</feature>
<evidence type="ECO:0000313" key="9">
    <source>
        <dbReference type="Proteomes" id="UP001152607"/>
    </source>
</evidence>
<evidence type="ECO:0000256" key="6">
    <source>
        <dbReference type="SAM" id="Phobius"/>
    </source>
</evidence>
<feature type="transmembrane region" description="Helical" evidence="6">
    <location>
        <begin position="144"/>
        <end position="163"/>
    </location>
</feature>
<keyword evidence="9" id="KW-1185">Reference proteome</keyword>
<keyword evidence="2 6" id="KW-0812">Transmembrane</keyword>
<organism evidence="8 9">
    <name type="scientific">Periconia digitata</name>
    <dbReference type="NCBI Taxonomy" id="1303443"/>
    <lineage>
        <taxon>Eukaryota</taxon>
        <taxon>Fungi</taxon>
        <taxon>Dikarya</taxon>
        <taxon>Ascomycota</taxon>
        <taxon>Pezizomycotina</taxon>
        <taxon>Dothideomycetes</taxon>
        <taxon>Pleosporomycetidae</taxon>
        <taxon>Pleosporales</taxon>
        <taxon>Massarineae</taxon>
        <taxon>Periconiaceae</taxon>
        <taxon>Periconia</taxon>
    </lineage>
</organism>
<comment type="similarity">
    <text evidence="5">Belongs to the SAT4 family.</text>
</comment>
<proteinExistence type="inferred from homology"/>
<evidence type="ECO:0000256" key="2">
    <source>
        <dbReference type="ARBA" id="ARBA00022692"/>
    </source>
</evidence>
<evidence type="ECO:0000313" key="8">
    <source>
        <dbReference type="EMBL" id="CAI6338473.1"/>
    </source>
</evidence>
<dbReference type="PANTHER" id="PTHR33048">
    <property type="entry name" value="PTH11-LIKE INTEGRAL MEMBRANE PROTEIN (AFU_ORTHOLOGUE AFUA_5G11245)"/>
    <property type="match status" value="1"/>
</dbReference>
<evidence type="ECO:0000256" key="5">
    <source>
        <dbReference type="ARBA" id="ARBA00038359"/>
    </source>
</evidence>
<gene>
    <name evidence="8" type="ORF">PDIGIT_LOCUS11601</name>
</gene>
<dbReference type="OrthoDB" id="3529975at2759"/>
<evidence type="ECO:0000256" key="3">
    <source>
        <dbReference type="ARBA" id="ARBA00022989"/>
    </source>
</evidence>
<dbReference type="Pfam" id="PF20684">
    <property type="entry name" value="Fung_rhodopsin"/>
    <property type="match status" value="1"/>
</dbReference>
<dbReference type="Proteomes" id="UP001152607">
    <property type="component" value="Unassembled WGS sequence"/>
</dbReference>
<feature type="transmembrane region" description="Helical" evidence="6">
    <location>
        <begin position="112"/>
        <end position="132"/>
    </location>
</feature>
<sequence length="308" mass="34135">MDDDLVSTPEGDFSVAYMSEDLGPSLIMSTSAMTILCTAFLVLHYTSRYLAAMPCGVEDVLYPFAWLSTMALAAVDIMMVKKAGLGRHVAYNMATDAQNLEEHLIGVFCNELIHPFAVAIPKICVVLVYLRVFTGKGERMAAKILIGAIMTTCLAFTIALMFQCRPFKFNWDKTIPDGTCFDIVIFGQSSSIPNIVTDLVLLILPIRTVTVLKISKGRKIGLMIIFLTGGVGIVASVIRTYIFFMTDLSTDWTYTSVALIRWTLLEPSLYLLAACSLSFKPLFRLVIRFLQYHGILKTSAETTDASWK</sequence>
<accession>A0A9W4UQG1</accession>
<comment type="subcellular location">
    <subcellularLocation>
        <location evidence="1">Membrane</location>
        <topology evidence="1">Multi-pass membrane protein</topology>
    </subcellularLocation>
</comment>
<feature type="transmembrane region" description="Helical" evidence="6">
    <location>
        <begin position="224"/>
        <end position="244"/>
    </location>
</feature>